<dbReference type="Pfam" id="PF00196">
    <property type="entry name" value="GerE"/>
    <property type="match status" value="1"/>
</dbReference>
<dbReference type="SUPFAM" id="SSF48452">
    <property type="entry name" value="TPR-like"/>
    <property type="match status" value="1"/>
</dbReference>
<comment type="caution">
    <text evidence="4">The sequence shown here is derived from an EMBL/GenBank/DDBJ whole genome shotgun (WGS) entry which is preliminary data.</text>
</comment>
<dbReference type="PANTHER" id="PTHR16305:SF35">
    <property type="entry name" value="TRANSCRIPTIONAL ACTIVATOR DOMAIN"/>
    <property type="match status" value="1"/>
</dbReference>
<dbReference type="SMART" id="SM00421">
    <property type="entry name" value="HTH_LUXR"/>
    <property type="match status" value="1"/>
</dbReference>
<keyword evidence="5" id="KW-1185">Reference proteome</keyword>
<feature type="domain" description="HTH luxR-type" evidence="3">
    <location>
        <begin position="805"/>
        <end position="867"/>
    </location>
</feature>
<accession>A0ABP8D8D8</accession>
<dbReference type="Gene3D" id="1.10.10.10">
    <property type="entry name" value="Winged helix-like DNA-binding domain superfamily/Winged helix DNA-binding domain"/>
    <property type="match status" value="1"/>
</dbReference>
<proteinExistence type="predicted"/>
<evidence type="ECO:0000313" key="5">
    <source>
        <dbReference type="Proteomes" id="UP001500620"/>
    </source>
</evidence>
<dbReference type="PRINTS" id="PR00038">
    <property type="entry name" value="HTHLUXR"/>
</dbReference>
<dbReference type="SUPFAM" id="SSF46894">
    <property type="entry name" value="C-terminal effector domain of the bipartite response regulators"/>
    <property type="match status" value="1"/>
</dbReference>
<dbReference type="InterPro" id="IPR011990">
    <property type="entry name" value="TPR-like_helical_dom_sf"/>
</dbReference>
<evidence type="ECO:0000259" key="3">
    <source>
        <dbReference type="PROSITE" id="PS50043"/>
    </source>
</evidence>
<evidence type="ECO:0000256" key="1">
    <source>
        <dbReference type="ARBA" id="ARBA00022741"/>
    </source>
</evidence>
<organism evidence="4 5">
    <name type="scientific">Dactylosporangium darangshiense</name>
    <dbReference type="NCBI Taxonomy" id="579108"/>
    <lineage>
        <taxon>Bacteria</taxon>
        <taxon>Bacillati</taxon>
        <taxon>Actinomycetota</taxon>
        <taxon>Actinomycetes</taxon>
        <taxon>Micromonosporales</taxon>
        <taxon>Micromonosporaceae</taxon>
        <taxon>Dactylosporangium</taxon>
    </lineage>
</organism>
<dbReference type="EMBL" id="BAABAT010000008">
    <property type="protein sequence ID" value="GAA4249901.1"/>
    <property type="molecule type" value="Genomic_DNA"/>
</dbReference>
<gene>
    <name evidence="4" type="ORF">GCM10022255_035940</name>
</gene>
<keyword evidence="2" id="KW-0067">ATP-binding</keyword>
<evidence type="ECO:0000256" key="2">
    <source>
        <dbReference type="ARBA" id="ARBA00022840"/>
    </source>
</evidence>
<dbReference type="InterPro" id="IPR027417">
    <property type="entry name" value="P-loop_NTPase"/>
</dbReference>
<dbReference type="CDD" id="cd06170">
    <property type="entry name" value="LuxR_C_like"/>
    <property type="match status" value="1"/>
</dbReference>
<dbReference type="InterPro" id="IPR016032">
    <property type="entry name" value="Sig_transdc_resp-reg_C-effctor"/>
</dbReference>
<dbReference type="PROSITE" id="PS50043">
    <property type="entry name" value="HTH_LUXR_2"/>
    <property type="match status" value="1"/>
</dbReference>
<name>A0ABP8D8D8_9ACTN</name>
<dbReference type="SUPFAM" id="SSF52540">
    <property type="entry name" value="P-loop containing nucleoside triphosphate hydrolases"/>
    <property type="match status" value="1"/>
</dbReference>
<dbReference type="Proteomes" id="UP001500620">
    <property type="component" value="Unassembled WGS sequence"/>
</dbReference>
<keyword evidence="1" id="KW-0547">Nucleotide-binding</keyword>
<dbReference type="InterPro" id="IPR000792">
    <property type="entry name" value="Tscrpt_reg_LuxR_C"/>
</dbReference>
<evidence type="ECO:0000313" key="4">
    <source>
        <dbReference type="EMBL" id="GAA4249901.1"/>
    </source>
</evidence>
<protein>
    <submittedName>
        <fullName evidence="4">LuxR family transcriptional regulator</fullName>
    </submittedName>
</protein>
<reference evidence="5" key="1">
    <citation type="journal article" date="2019" name="Int. J. Syst. Evol. Microbiol.">
        <title>The Global Catalogue of Microorganisms (GCM) 10K type strain sequencing project: providing services to taxonomists for standard genome sequencing and annotation.</title>
        <authorList>
            <consortium name="The Broad Institute Genomics Platform"/>
            <consortium name="The Broad Institute Genome Sequencing Center for Infectious Disease"/>
            <person name="Wu L."/>
            <person name="Ma J."/>
        </authorList>
    </citation>
    <scope>NUCLEOTIDE SEQUENCE [LARGE SCALE GENOMIC DNA]</scope>
    <source>
        <strain evidence="5">JCM 17441</strain>
    </source>
</reference>
<dbReference type="PANTHER" id="PTHR16305">
    <property type="entry name" value="TESTICULAR SOLUBLE ADENYLYL CYCLASE"/>
    <property type="match status" value="1"/>
</dbReference>
<dbReference type="Pfam" id="PF13191">
    <property type="entry name" value="AAA_16"/>
    <property type="match status" value="1"/>
</dbReference>
<sequence length="867" mass="90614">MLYGREREQERLRELLDAARDGSGGVLVVRGGPGIGKTALLDWAAGLDAALVLRGGGVEFEADLPFAGLSLLLRPVLGHLERLPAPQRAALAGAFGLGPAAAADRLLVGFGVLSLLAEAAGDGPVLCLVDDAQWLDSVSADALLFAARRLGGEGVALVLAARDGEFAAPGLAELRLSGLADADAARLIEDGLDPGVRHRILAEAQGNPLALIELPRVAGDEPAAAGGLSERLLAAFRGQVDGLAEATRAVLLVAAAEDTGDLGVVLRAAGAQVGDLRPAEQARLVEVSAAALRFRHPLVRAAVYHGAPFAQRVAVHLALAAALPGPEAADRRAWHRAAAATGPDDDVAEALESSARQARERGGYGAAAAAYERAAQLSEAPAAQARRLLLAAENALVAGDAAAAVRLAERAAGIDSEPAFLGRVGWVEGQAWFWQGGHRNAYDLLTAAADLAPDTAGRALLHAVHPAWYLGEPQLGECLDRLARLDEPLARYHVAAVRGRPLPMGAVADRRAALDPARNPRDLVELCGFGFVAGQDAEAHGLAAALAGRCRAEGLAGLLPTLLFFIAEAELFQGRHRDAAVSAAEGLAIARGGGQPLWVSQLSAVHATLAAIEGDEQACRAFAADALAAASPGARPAGHAWAQWALALLDLGLGRPESAVPRVLALQEQPHAHHVAAHRCIPDLVEAAVRAGSPGAATEAVGRLEAFADRTGQPWAQALVHRCRALLRGDEHEYRMSLKLPARPFEQARTELLYGEWLRRARRKADARPVLQRALEAFERLGARPWAARARAELEATGLPTAARAEPSAARLTPQELQIARLAAQGLSNKDIAAQLFLSPKTVAYHLYKAYPKLGVAARADLAALAL</sequence>
<dbReference type="RefSeq" id="WP_345128073.1">
    <property type="nucleotide sequence ID" value="NZ_BAABAT010000008.1"/>
</dbReference>
<dbReference type="InterPro" id="IPR036388">
    <property type="entry name" value="WH-like_DNA-bd_sf"/>
</dbReference>
<dbReference type="InterPro" id="IPR041664">
    <property type="entry name" value="AAA_16"/>
</dbReference>